<keyword evidence="1" id="KW-0472">Membrane</keyword>
<organism evidence="2 3">
    <name type="scientific">Lachnobacterium bovis</name>
    <dbReference type="NCBI Taxonomy" id="140626"/>
    <lineage>
        <taxon>Bacteria</taxon>
        <taxon>Bacillati</taxon>
        <taxon>Bacillota</taxon>
        <taxon>Clostridia</taxon>
        <taxon>Lachnospirales</taxon>
        <taxon>Lachnospiraceae</taxon>
        <taxon>Lachnobacterium</taxon>
    </lineage>
</organism>
<evidence type="ECO:0000313" key="2">
    <source>
        <dbReference type="EMBL" id="SER68248.1"/>
    </source>
</evidence>
<dbReference type="EMBL" id="FOGW01000007">
    <property type="protein sequence ID" value="SER68248.1"/>
    <property type="molecule type" value="Genomic_DNA"/>
</dbReference>
<accession>A0A1H9R6B8</accession>
<name>A0A1H9R6B8_9FIRM</name>
<dbReference type="AlphaFoldDB" id="A0A1H9R6B8"/>
<protein>
    <submittedName>
        <fullName evidence="2">Uncharacterized protein</fullName>
    </submittedName>
</protein>
<proteinExistence type="predicted"/>
<sequence length="53" mass="6122">MFRKHIVLLNNLIIILFILIGFTVVELNDAFYFNSLAKKQVTNDVSLTMLHIS</sequence>
<reference evidence="3" key="1">
    <citation type="submission" date="2016-10" db="EMBL/GenBank/DDBJ databases">
        <authorList>
            <person name="Varghese N."/>
            <person name="Submissions S."/>
        </authorList>
    </citation>
    <scope>NUCLEOTIDE SEQUENCE [LARGE SCALE GENOMIC DNA]</scope>
    <source>
        <strain evidence="3">S1b</strain>
    </source>
</reference>
<keyword evidence="1" id="KW-1133">Transmembrane helix</keyword>
<dbReference type="RefSeq" id="WP_177176423.1">
    <property type="nucleotide sequence ID" value="NZ_FOGW01000007.1"/>
</dbReference>
<keyword evidence="3" id="KW-1185">Reference proteome</keyword>
<keyword evidence="1" id="KW-0812">Transmembrane</keyword>
<dbReference type="Proteomes" id="UP000182471">
    <property type="component" value="Unassembled WGS sequence"/>
</dbReference>
<evidence type="ECO:0000256" key="1">
    <source>
        <dbReference type="SAM" id="Phobius"/>
    </source>
</evidence>
<evidence type="ECO:0000313" key="3">
    <source>
        <dbReference type="Proteomes" id="UP000182471"/>
    </source>
</evidence>
<gene>
    <name evidence="2" type="ORF">SAMN02910429_00789</name>
</gene>
<feature type="transmembrane region" description="Helical" evidence="1">
    <location>
        <begin position="7"/>
        <end position="25"/>
    </location>
</feature>